<dbReference type="EMBL" id="JARKIB010000068">
    <property type="protein sequence ID" value="KAJ7749651.1"/>
    <property type="molecule type" value="Genomic_DNA"/>
</dbReference>
<keyword evidence="2" id="KW-1185">Reference proteome</keyword>
<organism evidence="1 2">
    <name type="scientific">Mycena metata</name>
    <dbReference type="NCBI Taxonomy" id="1033252"/>
    <lineage>
        <taxon>Eukaryota</taxon>
        <taxon>Fungi</taxon>
        <taxon>Dikarya</taxon>
        <taxon>Basidiomycota</taxon>
        <taxon>Agaricomycotina</taxon>
        <taxon>Agaricomycetes</taxon>
        <taxon>Agaricomycetidae</taxon>
        <taxon>Agaricales</taxon>
        <taxon>Marasmiineae</taxon>
        <taxon>Mycenaceae</taxon>
        <taxon>Mycena</taxon>
    </lineage>
</organism>
<evidence type="ECO:0000313" key="2">
    <source>
        <dbReference type="Proteomes" id="UP001215598"/>
    </source>
</evidence>
<comment type="caution">
    <text evidence="1">The sequence shown here is derived from an EMBL/GenBank/DDBJ whole genome shotgun (WGS) entry which is preliminary data.</text>
</comment>
<accession>A0AAD7IUW6</accession>
<protein>
    <submittedName>
        <fullName evidence="1">Uncharacterized protein</fullName>
    </submittedName>
</protein>
<evidence type="ECO:0000313" key="1">
    <source>
        <dbReference type="EMBL" id="KAJ7749651.1"/>
    </source>
</evidence>
<reference evidence="1" key="1">
    <citation type="submission" date="2023-03" db="EMBL/GenBank/DDBJ databases">
        <title>Massive genome expansion in bonnet fungi (Mycena s.s.) driven by repeated elements and novel gene families across ecological guilds.</title>
        <authorList>
            <consortium name="Lawrence Berkeley National Laboratory"/>
            <person name="Harder C.B."/>
            <person name="Miyauchi S."/>
            <person name="Viragh M."/>
            <person name="Kuo A."/>
            <person name="Thoen E."/>
            <person name="Andreopoulos B."/>
            <person name="Lu D."/>
            <person name="Skrede I."/>
            <person name="Drula E."/>
            <person name="Henrissat B."/>
            <person name="Morin E."/>
            <person name="Kohler A."/>
            <person name="Barry K."/>
            <person name="LaButti K."/>
            <person name="Morin E."/>
            <person name="Salamov A."/>
            <person name="Lipzen A."/>
            <person name="Mereny Z."/>
            <person name="Hegedus B."/>
            <person name="Baldrian P."/>
            <person name="Stursova M."/>
            <person name="Weitz H."/>
            <person name="Taylor A."/>
            <person name="Grigoriev I.V."/>
            <person name="Nagy L.G."/>
            <person name="Martin F."/>
            <person name="Kauserud H."/>
        </authorList>
    </citation>
    <scope>NUCLEOTIDE SEQUENCE</scope>
    <source>
        <strain evidence="1">CBHHK182m</strain>
    </source>
</reference>
<dbReference type="AlphaFoldDB" id="A0AAD7IUW6"/>
<sequence>MLPAELEREIFELCALYWPNSIPRLLLVAHRVNEWIGPMLYRTLLVGDHPSFAKQIFGATFPVYPDERVAALDKNSPPSSLAAVRHLFLSSFDGSRDGRLLAVCVNVENLSLMETDSDAAWTPLISCLPLKHLYTCNFIPGLTLAHLTHLEIRHISPCLEELASIPRLTHLSVFDTHCAIFSQLLRMCTGLRVLIGQYPFEKDTAELAQDVRFVLTDCGNHIGDWYMGTQWGNDYWHRAEIFIAKRRAREIDPLQFRMDDESPASLLMQPHPAVFSPRAIRTTTLGVCLV</sequence>
<name>A0AAD7IUW6_9AGAR</name>
<proteinExistence type="predicted"/>
<gene>
    <name evidence="1" type="ORF">B0H16DRAFT_1550986</name>
</gene>
<dbReference type="Proteomes" id="UP001215598">
    <property type="component" value="Unassembled WGS sequence"/>
</dbReference>